<dbReference type="Proteomes" id="UP001201812">
    <property type="component" value="Unassembled WGS sequence"/>
</dbReference>
<comment type="caution">
    <text evidence="2">The sequence shown here is derived from an EMBL/GenBank/DDBJ whole genome shotgun (WGS) entry which is preliminary data.</text>
</comment>
<feature type="transmembrane region" description="Helical" evidence="1">
    <location>
        <begin position="48"/>
        <end position="68"/>
    </location>
</feature>
<organism evidence="2 3">
    <name type="scientific">Ditylenchus destructor</name>
    <dbReference type="NCBI Taxonomy" id="166010"/>
    <lineage>
        <taxon>Eukaryota</taxon>
        <taxon>Metazoa</taxon>
        <taxon>Ecdysozoa</taxon>
        <taxon>Nematoda</taxon>
        <taxon>Chromadorea</taxon>
        <taxon>Rhabditida</taxon>
        <taxon>Tylenchina</taxon>
        <taxon>Tylenchomorpha</taxon>
        <taxon>Sphaerularioidea</taxon>
        <taxon>Anguinidae</taxon>
        <taxon>Anguininae</taxon>
        <taxon>Ditylenchus</taxon>
    </lineage>
</organism>
<reference evidence="2" key="1">
    <citation type="submission" date="2022-01" db="EMBL/GenBank/DDBJ databases">
        <title>Genome Sequence Resource for Two Populations of Ditylenchus destructor, the Migratory Endoparasitic Phytonematode.</title>
        <authorList>
            <person name="Zhang H."/>
            <person name="Lin R."/>
            <person name="Xie B."/>
        </authorList>
    </citation>
    <scope>NUCLEOTIDE SEQUENCE</scope>
    <source>
        <strain evidence="2">BazhouSP</strain>
    </source>
</reference>
<keyword evidence="1" id="KW-0472">Membrane</keyword>
<proteinExistence type="predicted"/>
<keyword evidence="1" id="KW-0812">Transmembrane</keyword>
<evidence type="ECO:0000313" key="3">
    <source>
        <dbReference type="Proteomes" id="UP001201812"/>
    </source>
</evidence>
<dbReference type="EMBL" id="JAKKPZ010000002">
    <property type="protein sequence ID" value="KAI1726286.1"/>
    <property type="molecule type" value="Genomic_DNA"/>
</dbReference>
<feature type="transmembrane region" description="Helical" evidence="1">
    <location>
        <begin position="12"/>
        <end position="28"/>
    </location>
</feature>
<evidence type="ECO:0000313" key="2">
    <source>
        <dbReference type="EMBL" id="KAI1726286.1"/>
    </source>
</evidence>
<dbReference type="AlphaFoldDB" id="A0AAD4R6I3"/>
<keyword evidence="1" id="KW-1133">Transmembrane helix</keyword>
<evidence type="ECO:0000256" key="1">
    <source>
        <dbReference type="SAM" id="Phobius"/>
    </source>
</evidence>
<keyword evidence="3" id="KW-1185">Reference proteome</keyword>
<sequence length="259" mass="29413">MLFRAVKREMIFLVTYLKVVITMVIIGSSKDGDTKRVIKPLAMNAQSTVFGCFILFLGTVTTFVVYYFQKLRIEKRSAGNAQKRHTNWSSRVDSMSTAFSKNSYCLTSPTLKDCPSLPIVSTQKSFSTLSLLSMPYRVTSYLSVLTEDSPKLIYQCDCSCDGKGPLDDYEGLFMQDSRFECSLKRMKQYTFRKCECYNLVAVTDKDNLEGLSAEAVTLDEYHEDPFFSAFRSVLHSLVYASNHGKLLDRLAKNYSSNEN</sequence>
<accession>A0AAD4R6I3</accession>
<gene>
    <name evidence="2" type="ORF">DdX_02998</name>
</gene>
<name>A0AAD4R6I3_9BILA</name>
<protein>
    <submittedName>
        <fullName evidence="2">Uncharacterized protein</fullName>
    </submittedName>
</protein>